<feature type="domain" description="Peptidase S1" evidence="2">
    <location>
        <begin position="10"/>
        <end position="261"/>
    </location>
</feature>
<proteinExistence type="predicted"/>
<organism evidence="3 4">
    <name type="scientific">Pseudoalteromonas piratica</name>
    <dbReference type="NCBI Taxonomy" id="1348114"/>
    <lineage>
        <taxon>Bacteria</taxon>
        <taxon>Pseudomonadati</taxon>
        <taxon>Pseudomonadota</taxon>
        <taxon>Gammaproteobacteria</taxon>
        <taxon>Alteromonadales</taxon>
        <taxon>Pseudoalteromonadaceae</taxon>
        <taxon>Pseudoalteromonas</taxon>
    </lineage>
</organism>
<dbReference type="PROSITE" id="PS50240">
    <property type="entry name" value="TRYPSIN_DOM"/>
    <property type="match status" value="1"/>
</dbReference>
<dbReference type="PANTHER" id="PTHR24260:SF138">
    <property type="entry name" value="IP10340P-RELATED"/>
    <property type="match status" value="1"/>
</dbReference>
<dbReference type="Proteomes" id="UP000030341">
    <property type="component" value="Chromosome 2"/>
</dbReference>
<dbReference type="GO" id="GO:0004252">
    <property type="term" value="F:serine-type endopeptidase activity"/>
    <property type="evidence" value="ECO:0007669"/>
    <property type="project" value="InterPro"/>
</dbReference>
<dbReference type="PRINTS" id="PR00722">
    <property type="entry name" value="CHYMOTRYPSIN"/>
</dbReference>
<name>A0A0A7EJW0_9GAMM</name>
<gene>
    <name evidence="3" type="ORF">OM33_17170</name>
</gene>
<protein>
    <submittedName>
        <fullName evidence="3">Peptidase</fullName>
    </submittedName>
</protein>
<evidence type="ECO:0000313" key="4">
    <source>
        <dbReference type="Proteomes" id="UP000030341"/>
    </source>
</evidence>
<dbReference type="InterPro" id="IPR051333">
    <property type="entry name" value="CLIP_Serine_Protease"/>
</dbReference>
<dbReference type="InterPro" id="IPR043504">
    <property type="entry name" value="Peptidase_S1_PA_chymotrypsin"/>
</dbReference>
<dbReference type="SUPFAM" id="SSF50494">
    <property type="entry name" value="Trypsin-like serine proteases"/>
    <property type="match status" value="1"/>
</dbReference>
<feature type="chain" id="PRO_5002028037" evidence="1">
    <location>
        <begin position="19"/>
        <end position="262"/>
    </location>
</feature>
<keyword evidence="4" id="KW-1185">Reference proteome</keyword>
<evidence type="ECO:0000313" key="3">
    <source>
        <dbReference type="EMBL" id="AIY66838.1"/>
    </source>
</evidence>
<dbReference type="InterPro" id="IPR001254">
    <property type="entry name" value="Trypsin_dom"/>
</dbReference>
<dbReference type="EMBL" id="CP009889">
    <property type="protein sequence ID" value="AIY66838.1"/>
    <property type="molecule type" value="Genomic_DNA"/>
</dbReference>
<dbReference type="PANTHER" id="PTHR24260">
    <property type="match status" value="1"/>
</dbReference>
<dbReference type="InterPro" id="IPR009003">
    <property type="entry name" value="Peptidase_S1_PA"/>
</dbReference>
<dbReference type="KEGG" id="pseo:OM33_17170"/>
<dbReference type="STRING" id="1348114.OM33_17170"/>
<dbReference type="SMART" id="SM00020">
    <property type="entry name" value="Tryp_SPc"/>
    <property type="match status" value="1"/>
</dbReference>
<dbReference type="OrthoDB" id="267336at2"/>
<dbReference type="Pfam" id="PF00089">
    <property type="entry name" value="Trypsin"/>
    <property type="match status" value="1"/>
</dbReference>
<dbReference type="eggNOG" id="COG5640">
    <property type="taxonomic scope" value="Bacteria"/>
</dbReference>
<dbReference type="GO" id="GO:0006508">
    <property type="term" value="P:proteolysis"/>
    <property type="evidence" value="ECO:0007669"/>
    <property type="project" value="InterPro"/>
</dbReference>
<dbReference type="RefSeq" id="WP_040135391.1">
    <property type="nucleotide sequence ID" value="NZ_CP009889.1"/>
</dbReference>
<sequence>MKVLFILSIIFFSTCSNAVVKRHDVPAKNYLLAEAPEYLIDMPHEGHGVLISPQWILTVAHTIFYDYSGKKIKVGSKNVEIEKVHIHPGYIEADKTLFKGDAAPLMNFLRSRSDIALVKLSTPVKDLKPIDIYSNSNELGQEITVYGRGATGNGKTGENTETKPLRELNHFKNIVEATDDKWLSFKFDEAQKALPLEGIHGSGDSGGPSVIFDNGTPYLVGLSSWQIWQGDLALFKGGLYGTTAYQVRVSNYRDWIVSVVGS</sequence>
<dbReference type="AlphaFoldDB" id="A0A0A7EJW0"/>
<dbReference type="HOGENOM" id="CLU_996914_0_0_6"/>
<feature type="signal peptide" evidence="1">
    <location>
        <begin position="1"/>
        <end position="18"/>
    </location>
</feature>
<evidence type="ECO:0000256" key="1">
    <source>
        <dbReference type="SAM" id="SignalP"/>
    </source>
</evidence>
<reference evidence="3 4" key="1">
    <citation type="submission" date="2014-11" db="EMBL/GenBank/DDBJ databases">
        <title>Complete Genome Sequence of Pseudoalteromonas sp. Strain OCN003 Isolated from Kaneohe Bay, Oahu, Hawaii.</title>
        <authorList>
            <person name="Beurmann S."/>
            <person name="Videau P."/>
            <person name="Ushijima B."/>
            <person name="Smith A.M."/>
            <person name="Aeby G.S."/>
            <person name="Callahan S.M."/>
            <person name="Belcaid M."/>
        </authorList>
    </citation>
    <scope>NUCLEOTIDE SEQUENCE [LARGE SCALE GENOMIC DNA]</scope>
    <source>
        <strain evidence="3 4">OCN003</strain>
    </source>
</reference>
<evidence type="ECO:0000259" key="2">
    <source>
        <dbReference type="PROSITE" id="PS50240"/>
    </source>
</evidence>
<accession>A0A0A7EJW0</accession>
<dbReference type="InterPro" id="IPR001314">
    <property type="entry name" value="Peptidase_S1A"/>
</dbReference>
<dbReference type="Gene3D" id="2.40.10.10">
    <property type="entry name" value="Trypsin-like serine proteases"/>
    <property type="match status" value="1"/>
</dbReference>
<keyword evidence="1" id="KW-0732">Signal</keyword>